<reference evidence="1 2" key="1">
    <citation type="journal article" date="2023" name="G3 (Bethesda)">
        <title>A chromosome-length genome assembly and annotation of blackberry (Rubus argutus, cv. 'Hillquist').</title>
        <authorList>
            <person name="Bruna T."/>
            <person name="Aryal R."/>
            <person name="Dudchenko O."/>
            <person name="Sargent D.J."/>
            <person name="Mead D."/>
            <person name="Buti M."/>
            <person name="Cavallini A."/>
            <person name="Hytonen T."/>
            <person name="Andres J."/>
            <person name="Pham M."/>
            <person name="Weisz D."/>
            <person name="Mascagni F."/>
            <person name="Usai G."/>
            <person name="Natali L."/>
            <person name="Bassil N."/>
            <person name="Fernandez G.E."/>
            <person name="Lomsadze A."/>
            <person name="Armour M."/>
            <person name="Olukolu B."/>
            <person name="Poorten T."/>
            <person name="Britton C."/>
            <person name="Davik J."/>
            <person name="Ashrafi H."/>
            <person name="Aiden E.L."/>
            <person name="Borodovsky M."/>
            <person name="Worthington M."/>
        </authorList>
    </citation>
    <scope>NUCLEOTIDE SEQUENCE [LARGE SCALE GENOMIC DNA]</scope>
    <source>
        <strain evidence="1">PI 553951</strain>
    </source>
</reference>
<comment type="caution">
    <text evidence="1">The sequence shown here is derived from an EMBL/GenBank/DDBJ whole genome shotgun (WGS) entry which is preliminary data.</text>
</comment>
<dbReference type="EMBL" id="JBEDUW010000007">
    <property type="protein sequence ID" value="KAK9912523.1"/>
    <property type="molecule type" value="Genomic_DNA"/>
</dbReference>
<name>A0AAW1VVZ9_RUBAR</name>
<organism evidence="1 2">
    <name type="scientific">Rubus argutus</name>
    <name type="common">Southern blackberry</name>
    <dbReference type="NCBI Taxonomy" id="59490"/>
    <lineage>
        <taxon>Eukaryota</taxon>
        <taxon>Viridiplantae</taxon>
        <taxon>Streptophyta</taxon>
        <taxon>Embryophyta</taxon>
        <taxon>Tracheophyta</taxon>
        <taxon>Spermatophyta</taxon>
        <taxon>Magnoliopsida</taxon>
        <taxon>eudicotyledons</taxon>
        <taxon>Gunneridae</taxon>
        <taxon>Pentapetalae</taxon>
        <taxon>rosids</taxon>
        <taxon>fabids</taxon>
        <taxon>Rosales</taxon>
        <taxon>Rosaceae</taxon>
        <taxon>Rosoideae</taxon>
        <taxon>Rosoideae incertae sedis</taxon>
        <taxon>Rubus</taxon>
    </lineage>
</organism>
<proteinExistence type="predicted"/>
<protein>
    <submittedName>
        <fullName evidence="1">Uncharacterized protein</fullName>
    </submittedName>
</protein>
<keyword evidence="2" id="KW-1185">Reference proteome</keyword>
<gene>
    <name evidence="1" type="ORF">M0R45_036385</name>
</gene>
<sequence>MLEIEVVLDSRNTFLSQSLLREVQAGEVPVLSSSGGSSYGGGLGFSDGKAREEVHGAELFELESATSLLCGCGLEFARAGGTVKR</sequence>
<evidence type="ECO:0000313" key="2">
    <source>
        <dbReference type="Proteomes" id="UP001457282"/>
    </source>
</evidence>
<dbReference type="AlphaFoldDB" id="A0AAW1VVZ9"/>
<accession>A0AAW1VVZ9</accession>
<evidence type="ECO:0000313" key="1">
    <source>
        <dbReference type="EMBL" id="KAK9912523.1"/>
    </source>
</evidence>
<dbReference type="Proteomes" id="UP001457282">
    <property type="component" value="Unassembled WGS sequence"/>
</dbReference>